<evidence type="ECO:0000313" key="2">
    <source>
        <dbReference type="Proteomes" id="UP000827549"/>
    </source>
</evidence>
<reference evidence="1" key="1">
    <citation type="submission" date="2023-10" db="EMBL/GenBank/DDBJ databases">
        <authorList>
            <person name="Noh H."/>
        </authorList>
    </citation>
    <scope>NUCLEOTIDE SEQUENCE</scope>
    <source>
        <strain evidence="1">DUCC4014</strain>
    </source>
</reference>
<dbReference type="GeneID" id="87812747"/>
<sequence length="516" mass="56921">MRPATLSLSLLPPHHLQYITCLNCPLSPPRFPPYLSHSSTLSAYSPSLSAIRGTLVNKFADATKKPATRRPNLRTRATTGVGAGSSAVGALLFDGYLPHAAEAIVEGSPVTMRAVSKASRDHAATVSPSHLVIRFTTNDGWGPVPATESCHALELTTPGYTMTARYPDAVYDESNDLAPAAWDELGREWEVVARTWERFLLKAEVVDIVGDVWNLEERNPGLYPVLQGLHAHSTPWTMPLDLIRLIPDASGSMPREALIPAAGNVVVFAGHVKRGFFGSSVVQRIHLAQAAHVTTVVSFHPVHPKAPVTLPILDYNPSGTSGETACRPRSMDRRYGALKDWSDKLRTVTLVFRATPAVPGAQGEPPTIPCDYETSQEDGWDETPARVYGEPPFERFTWLIHDLPNELRRPGVKVTVVGLELVPKTWWSGWARENEDTHWDVDMEVEVREDVFRLLVELRDSAPNDWATESLEPIELLDRLTFKTLAKFEGETDAEQFSLLTVRPTVGNASVGLIHY</sequence>
<dbReference type="Proteomes" id="UP000827549">
    <property type="component" value="Chromosome 7"/>
</dbReference>
<proteinExistence type="predicted"/>
<organism evidence="1 2">
    <name type="scientific">Vanrija pseudolonga</name>
    <dbReference type="NCBI Taxonomy" id="143232"/>
    <lineage>
        <taxon>Eukaryota</taxon>
        <taxon>Fungi</taxon>
        <taxon>Dikarya</taxon>
        <taxon>Basidiomycota</taxon>
        <taxon>Agaricomycotina</taxon>
        <taxon>Tremellomycetes</taxon>
        <taxon>Trichosporonales</taxon>
        <taxon>Trichosporonaceae</taxon>
        <taxon>Vanrija</taxon>
    </lineage>
</organism>
<gene>
    <name evidence="1" type="ORF">LOC62_07G009586</name>
</gene>
<protein>
    <submittedName>
        <fullName evidence="1">Uncharacterized protein</fullName>
    </submittedName>
</protein>
<evidence type="ECO:0000313" key="1">
    <source>
        <dbReference type="EMBL" id="WOO86097.1"/>
    </source>
</evidence>
<accession>A0AAF1BMC1</accession>
<dbReference type="AlphaFoldDB" id="A0AAF1BMC1"/>
<keyword evidence="2" id="KW-1185">Reference proteome</keyword>
<dbReference type="RefSeq" id="XP_062632123.1">
    <property type="nucleotide sequence ID" value="XM_062776139.1"/>
</dbReference>
<name>A0AAF1BMC1_9TREE</name>
<dbReference type="EMBL" id="CP086720">
    <property type="protein sequence ID" value="WOO86097.1"/>
    <property type="molecule type" value="Genomic_DNA"/>
</dbReference>